<proteinExistence type="predicted"/>
<evidence type="ECO:0000256" key="3">
    <source>
        <dbReference type="ARBA" id="ARBA00023163"/>
    </source>
</evidence>
<evidence type="ECO:0000313" key="7">
    <source>
        <dbReference type="Proteomes" id="UP000035065"/>
    </source>
</evidence>
<feature type="domain" description="HTH tetR-type" evidence="5">
    <location>
        <begin position="15"/>
        <end position="75"/>
    </location>
</feature>
<accession>F1YNX2</accession>
<evidence type="ECO:0000259" key="5">
    <source>
        <dbReference type="PROSITE" id="PS50977"/>
    </source>
</evidence>
<dbReference type="GO" id="GO:0003700">
    <property type="term" value="F:DNA-binding transcription factor activity"/>
    <property type="evidence" value="ECO:0007669"/>
    <property type="project" value="TreeGrafter"/>
</dbReference>
<comment type="caution">
    <text evidence="6">The sequence shown here is derived from an EMBL/GenBank/DDBJ whole genome shotgun (WGS) entry which is preliminary data.</text>
</comment>
<dbReference type="OrthoDB" id="6077212at2"/>
<dbReference type="PRINTS" id="PR00455">
    <property type="entry name" value="HTHTETR"/>
</dbReference>
<dbReference type="PROSITE" id="PS50977">
    <property type="entry name" value="HTH_TETR_2"/>
    <property type="match status" value="1"/>
</dbReference>
<dbReference type="GO" id="GO:0045892">
    <property type="term" value="P:negative regulation of DNA-templated transcription"/>
    <property type="evidence" value="ECO:0007669"/>
    <property type="project" value="UniProtKB-ARBA"/>
</dbReference>
<dbReference type="GO" id="GO:0000976">
    <property type="term" value="F:transcription cis-regulatory region binding"/>
    <property type="evidence" value="ECO:0007669"/>
    <property type="project" value="TreeGrafter"/>
</dbReference>
<dbReference type="SUPFAM" id="SSF46689">
    <property type="entry name" value="Homeodomain-like"/>
    <property type="match status" value="1"/>
</dbReference>
<dbReference type="InterPro" id="IPR009057">
    <property type="entry name" value="Homeodomain-like_sf"/>
</dbReference>
<dbReference type="EMBL" id="AEUD01000020">
    <property type="protein sequence ID" value="EGD53591.1"/>
    <property type="molecule type" value="Genomic_DNA"/>
</dbReference>
<keyword evidence="7" id="KW-1185">Reference proteome</keyword>
<organism evidence="6 7">
    <name type="scientific">Gordonia neofelifaecis NRRL B-59395</name>
    <dbReference type="NCBI Taxonomy" id="644548"/>
    <lineage>
        <taxon>Bacteria</taxon>
        <taxon>Bacillati</taxon>
        <taxon>Actinomycetota</taxon>
        <taxon>Actinomycetes</taxon>
        <taxon>Mycobacteriales</taxon>
        <taxon>Gordoniaceae</taxon>
        <taxon>Gordonia</taxon>
    </lineage>
</organism>
<keyword evidence="3" id="KW-0804">Transcription</keyword>
<feature type="DNA-binding region" description="H-T-H motif" evidence="4">
    <location>
        <begin position="38"/>
        <end position="57"/>
    </location>
</feature>
<evidence type="ECO:0000256" key="4">
    <source>
        <dbReference type="PROSITE-ProRule" id="PRU00335"/>
    </source>
</evidence>
<evidence type="ECO:0000313" key="6">
    <source>
        <dbReference type="EMBL" id="EGD53591.1"/>
    </source>
</evidence>
<dbReference type="FunFam" id="1.10.10.60:FF:000141">
    <property type="entry name" value="TetR family transcriptional regulator"/>
    <property type="match status" value="1"/>
</dbReference>
<dbReference type="Proteomes" id="UP000035065">
    <property type="component" value="Unassembled WGS sequence"/>
</dbReference>
<keyword evidence="2 4" id="KW-0238">DNA-binding</keyword>
<dbReference type="STRING" id="644548.SCNU_18107"/>
<reference evidence="6 7" key="1">
    <citation type="journal article" date="2011" name="J. Bacteriol.">
        <title>Draft Genome Sequence of Gordonia neofelifaecis NRRL B-59395, a Cholesterol-Degrading Actinomycete.</title>
        <authorList>
            <person name="Ge F."/>
            <person name="Li W."/>
            <person name="Chen G."/>
            <person name="Liu Y."/>
            <person name="Zhang G."/>
            <person name="Yong B."/>
            <person name="Wang Q."/>
            <person name="Wang N."/>
            <person name="Huang Z."/>
            <person name="Li W."/>
            <person name="Wang J."/>
            <person name="Wu C."/>
            <person name="Xie Q."/>
            <person name="Liu G."/>
        </authorList>
    </citation>
    <scope>NUCLEOTIDE SEQUENCE [LARGE SCALE GENOMIC DNA]</scope>
    <source>
        <strain evidence="6 7">NRRL B-59395</strain>
    </source>
</reference>
<dbReference type="InterPro" id="IPR001647">
    <property type="entry name" value="HTH_TetR"/>
</dbReference>
<dbReference type="Gene3D" id="1.10.357.10">
    <property type="entry name" value="Tetracycline Repressor, domain 2"/>
    <property type="match status" value="1"/>
</dbReference>
<evidence type="ECO:0000256" key="2">
    <source>
        <dbReference type="ARBA" id="ARBA00023125"/>
    </source>
</evidence>
<protein>
    <submittedName>
        <fullName evidence="6">Regulatory protein TetR</fullName>
    </submittedName>
</protein>
<name>F1YNX2_9ACTN</name>
<dbReference type="PANTHER" id="PTHR30055:SF153">
    <property type="entry name" value="HTH-TYPE TRANSCRIPTIONAL REPRESSOR RV3405C"/>
    <property type="match status" value="1"/>
</dbReference>
<dbReference type="PANTHER" id="PTHR30055">
    <property type="entry name" value="HTH-TYPE TRANSCRIPTIONAL REGULATOR RUTR"/>
    <property type="match status" value="1"/>
</dbReference>
<evidence type="ECO:0000256" key="1">
    <source>
        <dbReference type="ARBA" id="ARBA00023015"/>
    </source>
</evidence>
<sequence>MASATRKVRITASVSEQEQEILAAAADEFATEGIRRASMDAVAQAAGVSRSTLYRRFPSKDALFRAVALETFEAGLARLEDAAEGLPPREAVVEAFALGAEMVQTQPLLRRVVHEDHSVRDVTGVVSSLFIELVTARVAATLRSCGATMPDDRLLQAVEIQVRVVMSYLEVPASDPDHWTADYARDVAQTHLAPMIY</sequence>
<keyword evidence="1" id="KW-0805">Transcription regulation</keyword>
<dbReference type="InterPro" id="IPR050109">
    <property type="entry name" value="HTH-type_TetR-like_transc_reg"/>
</dbReference>
<dbReference type="InterPro" id="IPR040611">
    <property type="entry name" value="AlkX_C"/>
</dbReference>
<dbReference type="Pfam" id="PF00440">
    <property type="entry name" value="TetR_N"/>
    <property type="match status" value="1"/>
</dbReference>
<dbReference type="AlphaFoldDB" id="F1YNX2"/>
<gene>
    <name evidence="6" type="ORF">SCNU_18107</name>
</gene>
<dbReference type="RefSeq" id="WP_009680814.1">
    <property type="nucleotide sequence ID" value="NZ_AEUD01000020.1"/>
</dbReference>
<dbReference type="eggNOG" id="COG1309">
    <property type="taxonomic scope" value="Bacteria"/>
</dbReference>
<dbReference type="Pfam" id="PF18556">
    <property type="entry name" value="TetR_C_35"/>
    <property type="match status" value="1"/>
</dbReference>